<protein>
    <submittedName>
        <fullName evidence="1">Uncharacterized protein</fullName>
    </submittedName>
</protein>
<comment type="caution">
    <text evidence="1">The sequence shown here is derived from an EMBL/GenBank/DDBJ whole genome shotgun (WGS) entry which is preliminary data.</text>
</comment>
<evidence type="ECO:0000313" key="2">
    <source>
        <dbReference type="Proteomes" id="UP001215280"/>
    </source>
</evidence>
<dbReference type="AlphaFoldDB" id="A0AAD7HY52"/>
<dbReference type="EMBL" id="JARJLG010000187">
    <property type="protein sequence ID" value="KAJ7730891.1"/>
    <property type="molecule type" value="Genomic_DNA"/>
</dbReference>
<name>A0AAD7HY52_9AGAR</name>
<proteinExistence type="predicted"/>
<keyword evidence="2" id="KW-1185">Reference proteome</keyword>
<accession>A0AAD7HY52</accession>
<sequence>MASDLAVCIAPLKSPCGFLFDSYLATGQRESSEIVIYSQSLEGLARIAWPTIGNKKVAFYDLYYVVSYPLTVRLDVLMQTTTLEERYQTLAGPVQALTARLLGTTLPSSIPHVAGYLGDQGEQSGKVVIFNELLEERAWKYLERGIFDDYLYPREADLLIQLGQGRSITQEARDSLLSSCQQCGLHFVKSSRISHDTSCSCPQLKTNLTRPARASDYNNLSARTRAF</sequence>
<organism evidence="1 2">
    <name type="scientific">Mycena maculata</name>
    <dbReference type="NCBI Taxonomy" id="230809"/>
    <lineage>
        <taxon>Eukaryota</taxon>
        <taxon>Fungi</taxon>
        <taxon>Dikarya</taxon>
        <taxon>Basidiomycota</taxon>
        <taxon>Agaricomycotina</taxon>
        <taxon>Agaricomycetes</taxon>
        <taxon>Agaricomycetidae</taxon>
        <taxon>Agaricales</taxon>
        <taxon>Marasmiineae</taxon>
        <taxon>Mycenaceae</taxon>
        <taxon>Mycena</taxon>
    </lineage>
</organism>
<gene>
    <name evidence="1" type="ORF">DFH07DRAFT_781477</name>
</gene>
<dbReference type="Proteomes" id="UP001215280">
    <property type="component" value="Unassembled WGS sequence"/>
</dbReference>
<evidence type="ECO:0000313" key="1">
    <source>
        <dbReference type="EMBL" id="KAJ7730891.1"/>
    </source>
</evidence>
<reference evidence="1" key="1">
    <citation type="submission" date="2023-03" db="EMBL/GenBank/DDBJ databases">
        <title>Massive genome expansion in bonnet fungi (Mycena s.s.) driven by repeated elements and novel gene families across ecological guilds.</title>
        <authorList>
            <consortium name="Lawrence Berkeley National Laboratory"/>
            <person name="Harder C.B."/>
            <person name="Miyauchi S."/>
            <person name="Viragh M."/>
            <person name="Kuo A."/>
            <person name="Thoen E."/>
            <person name="Andreopoulos B."/>
            <person name="Lu D."/>
            <person name="Skrede I."/>
            <person name="Drula E."/>
            <person name="Henrissat B."/>
            <person name="Morin E."/>
            <person name="Kohler A."/>
            <person name="Barry K."/>
            <person name="LaButti K."/>
            <person name="Morin E."/>
            <person name="Salamov A."/>
            <person name="Lipzen A."/>
            <person name="Mereny Z."/>
            <person name="Hegedus B."/>
            <person name="Baldrian P."/>
            <person name="Stursova M."/>
            <person name="Weitz H."/>
            <person name="Taylor A."/>
            <person name="Grigoriev I.V."/>
            <person name="Nagy L.G."/>
            <person name="Martin F."/>
            <person name="Kauserud H."/>
        </authorList>
    </citation>
    <scope>NUCLEOTIDE SEQUENCE</scope>
    <source>
        <strain evidence="1">CBHHK188m</strain>
    </source>
</reference>